<feature type="transmembrane region" description="Helical" evidence="1">
    <location>
        <begin position="14"/>
        <end position="33"/>
    </location>
</feature>
<evidence type="ECO:0000313" key="2">
    <source>
        <dbReference type="EMBL" id="MBO8427712.1"/>
    </source>
</evidence>
<keyword evidence="1" id="KW-1133">Transmembrane helix</keyword>
<accession>A0A9D9DHE9</accession>
<reference evidence="2" key="2">
    <citation type="journal article" date="2021" name="PeerJ">
        <title>Extensive microbial diversity within the chicken gut microbiome revealed by metagenomics and culture.</title>
        <authorList>
            <person name="Gilroy R."/>
            <person name="Ravi A."/>
            <person name="Getino M."/>
            <person name="Pursley I."/>
            <person name="Horton D.L."/>
            <person name="Alikhan N.F."/>
            <person name="Baker D."/>
            <person name="Gharbi K."/>
            <person name="Hall N."/>
            <person name="Watson M."/>
            <person name="Adriaenssens E.M."/>
            <person name="Foster-Nyarko E."/>
            <person name="Jarju S."/>
            <person name="Secka A."/>
            <person name="Antonio M."/>
            <person name="Oren A."/>
            <person name="Chaudhuri R.R."/>
            <person name="La Ragione R."/>
            <person name="Hildebrand F."/>
            <person name="Pallen M.J."/>
        </authorList>
    </citation>
    <scope>NUCLEOTIDE SEQUENCE</scope>
    <source>
        <strain evidence="2">11159</strain>
    </source>
</reference>
<dbReference type="Proteomes" id="UP000823613">
    <property type="component" value="Unassembled WGS sequence"/>
</dbReference>
<protein>
    <submittedName>
        <fullName evidence="2">Uncharacterized protein</fullName>
    </submittedName>
</protein>
<comment type="caution">
    <text evidence="2">The sequence shown here is derived from an EMBL/GenBank/DDBJ whole genome shotgun (WGS) entry which is preliminary data.</text>
</comment>
<evidence type="ECO:0000313" key="3">
    <source>
        <dbReference type="Proteomes" id="UP000823613"/>
    </source>
</evidence>
<proteinExistence type="predicted"/>
<reference evidence="2" key="1">
    <citation type="submission" date="2020-10" db="EMBL/GenBank/DDBJ databases">
        <authorList>
            <person name="Gilroy R."/>
        </authorList>
    </citation>
    <scope>NUCLEOTIDE SEQUENCE</scope>
    <source>
        <strain evidence="2">11159</strain>
    </source>
</reference>
<keyword evidence="1" id="KW-0472">Membrane</keyword>
<name>A0A9D9DHE9_9BACL</name>
<sequence>MENNNFLYPSRKKLLSTFFIVDILLFLIVYLIFGSKLSYFKEGADISGLITRDVIILVIYIALSALLLFILLKKNYYQITNSSLVHTRFNKEYVYDYNNILYIDEEYTNKHKTLLFYTNKGDSRFLILDKDEIILKTLKKKCKNLMTKEEYHTKFPNVKL</sequence>
<gene>
    <name evidence="2" type="ORF">IAC58_04070</name>
</gene>
<organism evidence="2 3">
    <name type="scientific">Candidatus Onthovivens merdipullorum</name>
    <dbReference type="NCBI Taxonomy" id="2840889"/>
    <lineage>
        <taxon>Bacteria</taxon>
        <taxon>Bacillati</taxon>
        <taxon>Bacillota</taxon>
        <taxon>Bacilli</taxon>
        <taxon>Bacillales</taxon>
        <taxon>Candidatus Onthovivens</taxon>
    </lineage>
</organism>
<dbReference type="EMBL" id="JADIMY010000080">
    <property type="protein sequence ID" value="MBO8427712.1"/>
    <property type="molecule type" value="Genomic_DNA"/>
</dbReference>
<keyword evidence="1" id="KW-0812">Transmembrane</keyword>
<evidence type="ECO:0000256" key="1">
    <source>
        <dbReference type="SAM" id="Phobius"/>
    </source>
</evidence>
<feature type="transmembrane region" description="Helical" evidence="1">
    <location>
        <begin position="54"/>
        <end position="72"/>
    </location>
</feature>
<dbReference type="AlphaFoldDB" id="A0A9D9DHE9"/>